<dbReference type="InterPro" id="IPR016181">
    <property type="entry name" value="Acyl_CoA_acyltransferase"/>
</dbReference>
<dbReference type="InterPro" id="IPR029625">
    <property type="entry name" value="FAM169"/>
</dbReference>
<protein>
    <submittedName>
        <fullName evidence="1">Uncharacterized protein</fullName>
    </submittedName>
</protein>
<dbReference type="PANTHER" id="PTHR22442:SF3">
    <property type="entry name" value="SOLUBLE LAMIN-ASSOCIATED PROTEIN OF 75 KDA"/>
    <property type="match status" value="1"/>
</dbReference>
<evidence type="ECO:0000313" key="2">
    <source>
        <dbReference type="Proteomes" id="UP000261620"/>
    </source>
</evidence>
<dbReference type="Proteomes" id="UP000261620">
    <property type="component" value="Unplaced"/>
</dbReference>
<dbReference type="Gene3D" id="3.40.630.30">
    <property type="match status" value="1"/>
</dbReference>
<proteinExistence type="predicted"/>
<sequence>MTWSCWPHRTVTSSSHWDGLQPTMEWGMVEDYVILSSESSVCPQVIINISSVGFVPLYGFSDKQKILALFSPTDPMTAVGLYLLDKWWAVEDILQTADPARDGAVEVETVGERIVLYILNRVIYRAQEMSSEELPFLCHGENHYAKILWNNGEAIGFYSVKHSGSPCNSFSSRIFQLPVMDSIFVRKCHRGKGFGLQMLEDFVLSFKEDSLGLRYPLSKSMYKVCEKYLSQYPGDAERLWEVESIGRPNQRTNIANKIQTMDLSGET</sequence>
<dbReference type="SUPFAM" id="SSF55729">
    <property type="entry name" value="Acyl-CoA N-acyltransferases (Nat)"/>
    <property type="match status" value="1"/>
</dbReference>
<dbReference type="Ensembl" id="ENSMMOT00000010575.1">
    <property type="protein sequence ID" value="ENSMMOP00000010394.1"/>
    <property type="gene ID" value="ENSMMOG00000007841.1"/>
</dbReference>
<name>A0A3Q3WN94_MOLML</name>
<keyword evidence="2" id="KW-1185">Reference proteome</keyword>
<reference evidence="1" key="1">
    <citation type="submission" date="2025-08" db="UniProtKB">
        <authorList>
            <consortium name="Ensembl"/>
        </authorList>
    </citation>
    <scope>IDENTIFICATION</scope>
</reference>
<dbReference type="AlphaFoldDB" id="A0A3Q3WN94"/>
<organism evidence="1 2">
    <name type="scientific">Mola mola</name>
    <name type="common">Ocean sunfish</name>
    <name type="synonym">Tetraodon mola</name>
    <dbReference type="NCBI Taxonomy" id="94237"/>
    <lineage>
        <taxon>Eukaryota</taxon>
        <taxon>Metazoa</taxon>
        <taxon>Chordata</taxon>
        <taxon>Craniata</taxon>
        <taxon>Vertebrata</taxon>
        <taxon>Euteleostomi</taxon>
        <taxon>Actinopterygii</taxon>
        <taxon>Neopterygii</taxon>
        <taxon>Teleostei</taxon>
        <taxon>Neoteleostei</taxon>
        <taxon>Acanthomorphata</taxon>
        <taxon>Eupercaria</taxon>
        <taxon>Tetraodontiformes</taxon>
        <taxon>Molidae</taxon>
        <taxon>Mola</taxon>
    </lineage>
</organism>
<reference evidence="1" key="2">
    <citation type="submission" date="2025-09" db="UniProtKB">
        <authorList>
            <consortium name="Ensembl"/>
        </authorList>
    </citation>
    <scope>IDENTIFICATION</scope>
</reference>
<evidence type="ECO:0000313" key="1">
    <source>
        <dbReference type="Ensembl" id="ENSMMOP00000010394.1"/>
    </source>
</evidence>
<dbReference type="PANTHER" id="PTHR22442">
    <property type="match status" value="1"/>
</dbReference>
<accession>A0A3Q3WN94</accession>